<dbReference type="SUPFAM" id="SSF53850">
    <property type="entry name" value="Periplasmic binding protein-like II"/>
    <property type="match status" value="1"/>
</dbReference>
<dbReference type="GO" id="GO:0016740">
    <property type="term" value="F:transferase activity"/>
    <property type="evidence" value="ECO:0007669"/>
    <property type="project" value="UniProtKB-KW"/>
</dbReference>
<evidence type="ECO:0000256" key="6">
    <source>
        <dbReference type="ARBA" id="ARBA00022723"/>
    </source>
</evidence>
<keyword evidence="5" id="KW-0808">Transferase</keyword>
<dbReference type="Gene3D" id="3.40.190.10">
    <property type="entry name" value="Periplasmic binding protein-like II"/>
    <property type="match status" value="2"/>
</dbReference>
<dbReference type="PANTHER" id="PTHR31528">
    <property type="entry name" value="4-AMINO-5-HYDROXYMETHYL-2-METHYLPYRIMIDINE PHOSPHATE SYNTHASE THI11-RELATED"/>
    <property type="match status" value="1"/>
</dbReference>
<evidence type="ECO:0000256" key="3">
    <source>
        <dbReference type="ARBA" id="ARBA00009406"/>
    </source>
</evidence>
<reference evidence="13 14" key="1">
    <citation type="journal article" date="2015" name="Stand. Genomic Sci.">
        <title>Genomic Encyclopedia of Bacterial and Archaeal Type Strains, Phase III: the genomes of soil and plant-associated and newly described type strains.</title>
        <authorList>
            <person name="Whitman W.B."/>
            <person name="Woyke T."/>
            <person name="Klenk H.P."/>
            <person name="Zhou Y."/>
            <person name="Lilburn T.G."/>
            <person name="Beck B.J."/>
            <person name="De Vos P."/>
            <person name="Vandamme P."/>
            <person name="Eisen J.A."/>
            <person name="Garrity G."/>
            <person name="Hugenholtz P."/>
            <person name="Kyrpides N.C."/>
        </authorList>
    </citation>
    <scope>NUCLEOTIDE SEQUENCE [LARGE SCALE GENOMIC DNA]</scope>
    <source>
        <strain evidence="13 14">CGMCC 1.10947</strain>
    </source>
</reference>
<evidence type="ECO:0000256" key="9">
    <source>
        <dbReference type="ARBA" id="ARBA00023004"/>
    </source>
</evidence>
<evidence type="ECO:0000259" key="12">
    <source>
        <dbReference type="Pfam" id="PF09084"/>
    </source>
</evidence>
<organism evidence="13 14">
    <name type="scientific">Bradyrhizobium daqingense</name>
    <dbReference type="NCBI Taxonomy" id="993502"/>
    <lineage>
        <taxon>Bacteria</taxon>
        <taxon>Pseudomonadati</taxon>
        <taxon>Pseudomonadota</taxon>
        <taxon>Alphaproteobacteria</taxon>
        <taxon>Hyphomicrobiales</taxon>
        <taxon>Nitrobacteraceae</taxon>
        <taxon>Bradyrhizobium</taxon>
    </lineage>
</organism>
<evidence type="ECO:0000313" key="14">
    <source>
        <dbReference type="Proteomes" id="UP000317176"/>
    </source>
</evidence>
<comment type="catalytic activity">
    <reaction evidence="11">
        <text>N(6)-(pyridoxal phosphate)-L-lysyl-[4-amino-5-hydroxymethyl-2-methylpyrimidine phosphate synthase] + L-histidyl-[4-amino-5-hydroxymethyl-2-methylpyrimidine phosphate synthase] + 2 Fe(3+) + 4 H2O = L-lysyl-[4-amino-5-hydroxymethyl-2-methylpyrimidine phosphate synthase] + (2S)-2-amino-5-hydroxy-4-oxopentanoyl-[4-amino-5-hydroxymethyl-2-methylpyrimidine phosphate synthase] + 4-amino-2-methyl-5-(phosphooxymethyl)pyrimidine + 3-oxopropanoate + 2 Fe(2+) + 2 H(+)</text>
        <dbReference type="Rhea" id="RHEA:65756"/>
        <dbReference type="Rhea" id="RHEA-COMP:16892"/>
        <dbReference type="Rhea" id="RHEA-COMP:16893"/>
        <dbReference type="Rhea" id="RHEA-COMP:16894"/>
        <dbReference type="Rhea" id="RHEA-COMP:16895"/>
        <dbReference type="ChEBI" id="CHEBI:15377"/>
        <dbReference type="ChEBI" id="CHEBI:15378"/>
        <dbReference type="ChEBI" id="CHEBI:29033"/>
        <dbReference type="ChEBI" id="CHEBI:29034"/>
        <dbReference type="ChEBI" id="CHEBI:29969"/>
        <dbReference type="ChEBI" id="CHEBI:29979"/>
        <dbReference type="ChEBI" id="CHEBI:33190"/>
        <dbReference type="ChEBI" id="CHEBI:58354"/>
        <dbReference type="ChEBI" id="CHEBI:143915"/>
        <dbReference type="ChEBI" id="CHEBI:157692"/>
    </reaction>
    <physiologicalReaction direction="left-to-right" evidence="11">
        <dbReference type="Rhea" id="RHEA:65757"/>
    </physiologicalReaction>
</comment>
<comment type="subunit">
    <text evidence="4">Homodimer.</text>
</comment>
<keyword evidence="14" id="KW-1185">Reference proteome</keyword>
<keyword evidence="9" id="KW-0408">Iron</keyword>
<dbReference type="Proteomes" id="UP000317176">
    <property type="component" value="Unassembled WGS sequence"/>
</dbReference>
<evidence type="ECO:0000256" key="5">
    <source>
        <dbReference type="ARBA" id="ARBA00022679"/>
    </source>
</evidence>
<dbReference type="Pfam" id="PF09084">
    <property type="entry name" value="NMT1"/>
    <property type="match status" value="1"/>
</dbReference>
<evidence type="ECO:0000256" key="7">
    <source>
        <dbReference type="ARBA" id="ARBA00022898"/>
    </source>
</evidence>
<dbReference type="RefSeq" id="WP_145637888.1">
    <property type="nucleotide sequence ID" value="NZ_CP088014.1"/>
</dbReference>
<dbReference type="InterPro" id="IPR015168">
    <property type="entry name" value="SsuA/THI5"/>
</dbReference>
<name>A0A562L2S8_9BRAD</name>
<feature type="domain" description="SsuA/THI5-like" evidence="12">
    <location>
        <begin position="11"/>
        <end position="210"/>
    </location>
</feature>
<dbReference type="GO" id="GO:0009228">
    <property type="term" value="P:thiamine biosynthetic process"/>
    <property type="evidence" value="ECO:0007669"/>
    <property type="project" value="UniProtKB-KW"/>
</dbReference>
<accession>A0A562L2S8</accession>
<dbReference type="EMBL" id="VLKL01000012">
    <property type="protein sequence ID" value="TWI01935.1"/>
    <property type="molecule type" value="Genomic_DNA"/>
</dbReference>
<comment type="function">
    <text evidence="1">Responsible for the formation of the pyrimidine heterocycle in the thiamine biosynthesis pathway. Catalyzes the formation of hydroxymethylpyrimidine phosphate (HMP-P) from histidine and pyridoxal phosphate (PLP). The protein uses PLP and the active site histidine to form HMP-P, generating an inactive enzyme. The enzyme can only undergo a single turnover, which suggests it is a suicide enzyme.</text>
</comment>
<proteinExistence type="inferred from homology"/>
<keyword evidence="6" id="KW-0479">Metal-binding</keyword>
<evidence type="ECO:0000256" key="11">
    <source>
        <dbReference type="ARBA" id="ARBA00048179"/>
    </source>
</evidence>
<dbReference type="InterPro" id="IPR027939">
    <property type="entry name" value="NMT1/THI5"/>
</dbReference>
<evidence type="ECO:0000313" key="13">
    <source>
        <dbReference type="EMBL" id="TWI01935.1"/>
    </source>
</evidence>
<evidence type="ECO:0000256" key="2">
    <source>
        <dbReference type="ARBA" id="ARBA00004948"/>
    </source>
</evidence>
<evidence type="ECO:0000256" key="4">
    <source>
        <dbReference type="ARBA" id="ARBA00011738"/>
    </source>
</evidence>
<protein>
    <recommendedName>
        <fullName evidence="10">Thiamine pyrimidine synthase</fullName>
    </recommendedName>
</protein>
<sequence>MLLDGLFGARFAGEMIAGKEGFFPPNVVLRARPDDPDFVATVAREHAIGVTTGQKFLLGAWRGIPVTAFAASRLDTSSAIFTWESSGLRSPADLVGKRIGYRRGSEGEVLFDVLMVQLGLPRSQIVKVPYQNGFDALRSGAVDAVIAEVGHEFTPSDPDFARLKVIKPQDYGIHAPGLVYFASSALLQDRPSTMGQVLEGLIKGWQLVYDDYSRSVPALVGFDPAGLSADRVRLELQQQRALIVPAAGRIAEYDESRWKMLRDALIFAKLGEETVPISQAVSYQLLRDVYRRSPNLAGPGAWSGVRAVK</sequence>
<dbReference type="PANTHER" id="PTHR31528:SF1">
    <property type="entry name" value="4-AMINO-5-HYDROXYMETHYL-2-METHYLPYRIMIDINE PHOSPHATE SYNTHASE THI11-RELATED"/>
    <property type="match status" value="1"/>
</dbReference>
<dbReference type="AlphaFoldDB" id="A0A562L2S8"/>
<comment type="pathway">
    <text evidence="2">Cofactor biosynthesis; thiamine diphosphate biosynthesis.</text>
</comment>
<keyword evidence="7" id="KW-0663">Pyridoxal phosphate</keyword>
<evidence type="ECO:0000256" key="10">
    <source>
        <dbReference type="ARBA" id="ARBA00033171"/>
    </source>
</evidence>
<dbReference type="GO" id="GO:0046872">
    <property type="term" value="F:metal ion binding"/>
    <property type="evidence" value="ECO:0007669"/>
    <property type="project" value="UniProtKB-KW"/>
</dbReference>
<gene>
    <name evidence="13" type="ORF">IQ17_04294</name>
</gene>
<evidence type="ECO:0000256" key="1">
    <source>
        <dbReference type="ARBA" id="ARBA00003469"/>
    </source>
</evidence>
<dbReference type="OrthoDB" id="5372616at2"/>
<comment type="caution">
    <text evidence="13">The sequence shown here is derived from an EMBL/GenBank/DDBJ whole genome shotgun (WGS) entry which is preliminary data.</text>
</comment>
<evidence type="ECO:0000256" key="8">
    <source>
        <dbReference type="ARBA" id="ARBA00022977"/>
    </source>
</evidence>
<comment type="similarity">
    <text evidence="3">Belongs to the NMT1/THI5 family.</text>
</comment>
<keyword evidence="8" id="KW-0784">Thiamine biosynthesis</keyword>